<dbReference type="GO" id="GO:0003688">
    <property type="term" value="F:DNA replication origin binding"/>
    <property type="evidence" value="ECO:0007669"/>
    <property type="project" value="TreeGrafter"/>
</dbReference>
<protein>
    <recommendedName>
        <fullName evidence="6">Origin recognition complex subunit 1</fullName>
    </recommendedName>
</protein>
<dbReference type="GO" id="GO:0005664">
    <property type="term" value="C:nuclear origin of replication recognition complex"/>
    <property type="evidence" value="ECO:0007669"/>
    <property type="project" value="TreeGrafter"/>
</dbReference>
<name>A0A852CRC3_9PICI</name>
<comment type="caution">
    <text evidence="8">The sequence shown here is derived from an EMBL/GenBank/DDBJ whole genome shotgun (WGS) entry which is preliminary data.</text>
</comment>
<dbReference type="GO" id="GO:0033314">
    <property type="term" value="P:mitotic DNA replication checkpoint signaling"/>
    <property type="evidence" value="ECO:0007669"/>
    <property type="project" value="TreeGrafter"/>
</dbReference>
<dbReference type="AlphaFoldDB" id="A0A852CRC3"/>
<dbReference type="GO" id="GO:0005524">
    <property type="term" value="F:ATP binding"/>
    <property type="evidence" value="ECO:0007669"/>
    <property type="project" value="UniProtKB-KW"/>
</dbReference>
<evidence type="ECO:0000256" key="3">
    <source>
        <dbReference type="ARBA" id="ARBA00022723"/>
    </source>
</evidence>
<dbReference type="InterPro" id="IPR036390">
    <property type="entry name" value="WH_DNA-bd_sf"/>
</dbReference>
<comment type="function">
    <text evidence="6">Component of the origin recognition complex (ORC) that binds origins of replication. DNA-binding is ATP-dependent, however specific DNA sequences that define origins of replication have not been identified so far. ORC is required to assemble the pre-replication complex necessary to initiate DNA replication.</text>
</comment>
<reference evidence="8" key="1">
    <citation type="submission" date="2019-09" db="EMBL/GenBank/DDBJ databases">
        <title>Bird 10,000 Genomes (B10K) Project - Family phase.</title>
        <authorList>
            <person name="Zhang G."/>
        </authorList>
    </citation>
    <scope>NUCLEOTIDE SEQUENCE</scope>
    <source>
        <strain evidence="8">B10K-DU-001-30</strain>
        <tissue evidence="8">Muscle</tissue>
    </source>
</reference>
<keyword evidence="2 6" id="KW-0235">DNA replication</keyword>
<keyword evidence="4 6" id="KW-0238">DNA-binding</keyword>
<keyword evidence="6" id="KW-0067">ATP-binding</keyword>
<comment type="similarity">
    <text evidence="6">Belongs to the ORC1 family.</text>
</comment>
<evidence type="ECO:0000256" key="4">
    <source>
        <dbReference type="ARBA" id="ARBA00023125"/>
    </source>
</evidence>
<evidence type="ECO:0000256" key="2">
    <source>
        <dbReference type="ARBA" id="ARBA00022705"/>
    </source>
</evidence>
<organism evidence="8 9">
    <name type="scientific">Ramphastos sulfuratus</name>
    <dbReference type="NCBI Taxonomy" id="322582"/>
    <lineage>
        <taxon>Eukaryota</taxon>
        <taxon>Metazoa</taxon>
        <taxon>Chordata</taxon>
        <taxon>Craniata</taxon>
        <taxon>Vertebrata</taxon>
        <taxon>Euteleostomi</taxon>
        <taxon>Archelosauria</taxon>
        <taxon>Archosauria</taxon>
        <taxon>Dinosauria</taxon>
        <taxon>Saurischia</taxon>
        <taxon>Theropoda</taxon>
        <taxon>Coelurosauria</taxon>
        <taxon>Aves</taxon>
        <taxon>Neognathae</taxon>
        <taxon>Neoaves</taxon>
        <taxon>Telluraves</taxon>
        <taxon>Coraciimorphae</taxon>
        <taxon>Piciformes</taxon>
        <taxon>Ramphastidae</taxon>
        <taxon>Ramphastos</taxon>
    </lineage>
</organism>
<feature type="non-terminal residue" evidence="8">
    <location>
        <position position="1"/>
    </location>
</feature>
<dbReference type="Gene3D" id="3.40.50.300">
    <property type="entry name" value="P-loop containing nucleotide triphosphate hydrolases"/>
    <property type="match status" value="1"/>
</dbReference>
<dbReference type="InterPro" id="IPR050311">
    <property type="entry name" value="ORC1/CDC6"/>
</dbReference>
<evidence type="ECO:0000256" key="1">
    <source>
        <dbReference type="ARBA" id="ARBA00004123"/>
    </source>
</evidence>
<proteinExistence type="inferred from homology"/>
<evidence type="ECO:0000313" key="8">
    <source>
        <dbReference type="EMBL" id="NXP82046.1"/>
    </source>
</evidence>
<dbReference type="SMART" id="SM01074">
    <property type="entry name" value="Cdc6_C"/>
    <property type="match status" value="1"/>
</dbReference>
<dbReference type="CDD" id="cd08768">
    <property type="entry name" value="Cdc6_C"/>
    <property type="match status" value="1"/>
</dbReference>
<dbReference type="SUPFAM" id="SSF46785">
    <property type="entry name" value="Winged helix' DNA-binding domain"/>
    <property type="match status" value="1"/>
</dbReference>
<dbReference type="GO" id="GO:0046872">
    <property type="term" value="F:metal ion binding"/>
    <property type="evidence" value="ECO:0007669"/>
    <property type="project" value="UniProtKB-KW"/>
</dbReference>
<keyword evidence="5 6" id="KW-0539">Nucleus</keyword>
<keyword evidence="6" id="KW-0547">Nucleotide-binding</keyword>
<dbReference type="InterPro" id="IPR015163">
    <property type="entry name" value="Cdc6_C"/>
</dbReference>
<gene>
    <name evidence="8" type="primary">Orc1</name>
    <name evidence="8" type="ORF">RAMSUL_R13231</name>
</gene>
<evidence type="ECO:0000259" key="7">
    <source>
        <dbReference type="SMART" id="SM01074"/>
    </source>
</evidence>
<dbReference type="Pfam" id="PF09079">
    <property type="entry name" value="WHD_Cdc6"/>
    <property type="match status" value="1"/>
</dbReference>
<dbReference type="GO" id="GO:0006270">
    <property type="term" value="P:DNA replication initiation"/>
    <property type="evidence" value="ECO:0007669"/>
    <property type="project" value="TreeGrafter"/>
</dbReference>
<feature type="domain" description="Cdc6 C-terminal" evidence="7">
    <location>
        <begin position="150"/>
        <end position="230"/>
    </location>
</feature>
<dbReference type="Pfam" id="PF17872">
    <property type="entry name" value="AAA_lid_10"/>
    <property type="match status" value="1"/>
</dbReference>
<sequence>QLDLLWTRKQNVMYNLFDWPTQKHSKLIILAVANTMDLPERIMMNRVASRLVCPSTVKGLYMCAGLLKEMNIPLLILLSLCWQTVAALSGDARRCLDICRRATEICEFASQKRTPEIVKMAHVTEAIDEMFSSPYIKAIRNASLHEQIFLKAILAEFRRAGVEEATVQQVYRQHLVLCRVEGLQSPTVSEVMAACSRLGACRILLVEPSSKYLQVRVRLNISQDDVTYALKDE</sequence>
<keyword evidence="3" id="KW-0479">Metal-binding</keyword>
<dbReference type="InterPro" id="IPR027417">
    <property type="entry name" value="P-loop_NTPase"/>
</dbReference>
<accession>A0A852CRC3</accession>
<dbReference type="Proteomes" id="UP000611227">
    <property type="component" value="Unassembled WGS sequence"/>
</dbReference>
<dbReference type="PANTHER" id="PTHR10763:SF23">
    <property type="entry name" value="ORIGIN RECOGNITION COMPLEX SUBUNIT 1"/>
    <property type="match status" value="1"/>
</dbReference>
<dbReference type="EMBL" id="WBNM01042327">
    <property type="protein sequence ID" value="NXP82046.1"/>
    <property type="molecule type" value="Genomic_DNA"/>
</dbReference>
<comment type="subcellular location">
    <subcellularLocation>
        <location evidence="1 6">Nucleus</location>
    </subcellularLocation>
</comment>
<evidence type="ECO:0000256" key="6">
    <source>
        <dbReference type="RuleBase" id="RU365058"/>
    </source>
</evidence>
<keyword evidence="9" id="KW-1185">Reference proteome</keyword>
<comment type="subunit">
    <text evidence="6">ORC is composed of six subunits.</text>
</comment>
<evidence type="ECO:0000313" key="9">
    <source>
        <dbReference type="Proteomes" id="UP000611227"/>
    </source>
</evidence>
<evidence type="ECO:0000256" key="5">
    <source>
        <dbReference type="ARBA" id="ARBA00023242"/>
    </source>
</evidence>
<dbReference type="PANTHER" id="PTHR10763">
    <property type="entry name" value="CELL DIVISION CONTROL PROTEIN 6-RELATED"/>
    <property type="match status" value="1"/>
</dbReference>
<dbReference type="InterPro" id="IPR041083">
    <property type="entry name" value="AAA_lid_10"/>
</dbReference>
<dbReference type="Gene3D" id="1.10.8.60">
    <property type="match status" value="1"/>
</dbReference>
<feature type="non-terminal residue" evidence="8">
    <location>
        <position position="233"/>
    </location>
</feature>